<evidence type="ECO:0000256" key="3">
    <source>
        <dbReference type="ARBA" id="ARBA00023004"/>
    </source>
</evidence>
<keyword evidence="1 4" id="KW-0349">Heme</keyword>
<dbReference type="GO" id="GO:0020037">
    <property type="term" value="F:heme binding"/>
    <property type="evidence" value="ECO:0007669"/>
    <property type="project" value="InterPro"/>
</dbReference>
<keyword evidence="5" id="KW-0732">Signal</keyword>
<dbReference type="GO" id="GO:0046872">
    <property type="term" value="F:metal ion binding"/>
    <property type="evidence" value="ECO:0007669"/>
    <property type="project" value="UniProtKB-KW"/>
</dbReference>
<evidence type="ECO:0000313" key="8">
    <source>
        <dbReference type="Proteomes" id="UP000002724"/>
    </source>
</evidence>
<dbReference type="Gene3D" id="1.10.760.10">
    <property type="entry name" value="Cytochrome c-like domain"/>
    <property type="match status" value="1"/>
</dbReference>
<dbReference type="HOGENOM" id="CLU_126606_1_0_10"/>
<dbReference type="Proteomes" id="UP000002724">
    <property type="component" value="Chromosome"/>
</dbReference>
<dbReference type="InterPro" id="IPR009056">
    <property type="entry name" value="Cyt_c-like_dom"/>
</dbReference>
<reference evidence="7 8" key="1">
    <citation type="submission" date="2008-06" db="EMBL/GenBank/DDBJ databases">
        <title>Complete sequence of Pelodictyon phaeoclathratiforme BU-1.</title>
        <authorList>
            <consortium name="US DOE Joint Genome Institute"/>
            <person name="Lucas S."/>
            <person name="Copeland A."/>
            <person name="Lapidus A."/>
            <person name="Glavina del Rio T."/>
            <person name="Dalin E."/>
            <person name="Tice H."/>
            <person name="Bruce D."/>
            <person name="Goodwin L."/>
            <person name="Pitluck S."/>
            <person name="Schmutz J."/>
            <person name="Larimer F."/>
            <person name="Land M."/>
            <person name="Hauser L."/>
            <person name="Kyrpides N."/>
            <person name="Mikhailova N."/>
            <person name="Liu Z."/>
            <person name="Li T."/>
            <person name="Zhao F."/>
            <person name="Overmann J."/>
            <person name="Bryant D.A."/>
            <person name="Richardson P."/>
        </authorList>
    </citation>
    <scope>NUCLEOTIDE SEQUENCE [LARGE SCALE GENOMIC DNA]</scope>
    <source>
        <strain evidence="8">DSM 5477 / BU-1</strain>
    </source>
</reference>
<dbReference type="GO" id="GO:0009055">
    <property type="term" value="F:electron transfer activity"/>
    <property type="evidence" value="ECO:0007669"/>
    <property type="project" value="InterPro"/>
</dbReference>
<dbReference type="eggNOG" id="COG2010">
    <property type="taxonomic scope" value="Bacteria"/>
</dbReference>
<gene>
    <name evidence="7" type="ordered locus">Ppha_1477</name>
</gene>
<dbReference type="PROSITE" id="PS51007">
    <property type="entry name" value="CYTC"/>
    <property type="match status" value="1"/>
</dbReference>
<feature type="domain" description="Cytochrome c" evidence="6">
    <location>
        <begin position="22"/>
        <end position="117"/>
    </location>
</feature>
<evidence type="ECO:0000259" key="6">
    <source>
        <dbReference type="PROSITE" id="PS51007"/>
    </source>
</evidence>
<dbReference type="AlphaFoldDB" id="B4SA32"/>
<dbReference type="OrthoDB" id="595375at2"/>
<dbReference type="EMBL" id="CP001110">
    <property type="protein sequence ID" value="ACF43728.1"/>
    <property type="molecule type" value="Genomic_DNA"/>
</dbReference>
<dbReference type="SUPFAM" id="SSF46626">
    <property type="entry name" value="Cytochrome c"/>
    <property type="match status" value="1"/>
</dbReference>
<evidence type="ECO:0000313" key="7">
    <source>
        <dbReference type="EMBL" id="ACF43728.1"/>
    </source>
</evidence>
<dbReference type="InterPro" id="IPR036909">
    <property type="entry name" value="Cyt_c-like_dom_sf"/>
</dbReference>
<dbReference type="RefSeq" id="WP_012508216.1">
    <property type="nucleotide sequence ID" value="NC_011060.1"/>
</dbReference>
<sequence length="139" mass="15295" precursor="true">MKRLFLFFCVGLLFNTESNATTNVLDGQAIFIRNCSVCHSVNPPPKSAPPIVPLASHYHLRFQTKAEGVNHLVGYLQSPDKRNAIDSRAIARFGLMPASPLSAVELKAVAEWVWDQYNPAMGRGRGFGGQGAGRRRMNP</sequence>
<accession>B4SA32</accession>
<proteinExistence type="predicted"/>
<feature type="chain" id="PRO_5002823068" evidence="5">
    <location>
        <begin position="21"/>
        <end position="139"/>
    </location>
</feature>
<dbReference type="Pfam" id="PF00034">
    <property type="entry name" value="Cytochrom_C"/>
    <property type="match status" value="1"/>
</dbReference>
<keyword evidence="2 4" id="KW-0479">Metal-binding</keyword>
<dbReference type="KEGG" id="pph:Ppha_1477"/>
<feature type="signal peptide" evidence="5">
    <location>
        <begin position="1"/>
        <end position="20"/>
    </location>
</feature>
<keyword evidence="8" id="KW-1185">Reference proteome</keyword>
<evidence type="ECO:0000256" key="1">
    <source>
        <dbReference type="ARBA" id="ARBA00022617"/>
    </source>
</evidence>
<evidence type="ECO:0000256" key="4">
    <source>
        <dbReference type="PROSITE-ProRule" id="PRU00433"/>
    </source>
</evidence>
<protein>
    <submittedName>
        <fullName evidence="7">C-type cytochrome, putative</fullName>
    </submittedName>
</protein>
<keyword evidence="3 4" id="KW-0408">Iron</keyword>
<evidence type="ECO:0000256" key="5">
    <source>
        <dbReference type="SAM" id="SignalP"/>
    </source>
</evidence>
<organism evidence="7 8">
    <name type="scientific">Pelodictyon phaeoclathratiforme (strain DSM 5477 / BU-1)</name>
    <dbReference type="NCBI Taxonomy" id="324925"/>
    <lineage>
        <taxon>Bacteria</taxon>
        <taxon>Pseudomonadati</taxon>
        <taxon>Chlorobiota</taxon>
        <taxon>Chlorobiia</taxon>
        <taxon>Chlorobiales</taxon>
        <taxon>Chlorobiaceae</taxon>
        <taxon>Chlorobium/Pelodictyon group</taxon>
        <taxon>Pelodictyon</taxon>
    </lineage>
</organism>
<name>B4SA32_PELPB</name>
<dbReference type="STRING" id="324925.Ppha_1477"/>
<evidence type="ECO:0000256" key="2">
    <source>
        <dbReference type="ARBA" id="ARBA00022723"/>
    </source>
</evidence>